<reference evidence="2 3" key="1">
    <citation type="submission" date="2020-08" db="EMBL/GenBank/DDBJ databases">
        <title>Genomic Encyclopedia of Type Strains, Phase III (KMG-III): the genomes of soil and plant-associated and newly described type strains.</title>
        <authorList>
            <person name="Whitman W."/>
        </authorList>
    </citation>
    <scope>NUCLEOTIDE SEQUENCE [LARGE SCALE GENOMIC DNA]</scope>
    <source>
        <strain evidence="2 3">CECT 7247</strain>
    </source>
</reference>
<dbReference type="SUPFAM" id="SSF158682">
    <property type="entry name" value="TerB-like"/>
    <property type="match status" value="1"/>
</dbReference>
<dbReference type="InterPro" id="IPR029024">
    <property type="entry name" value="TerB-like"/>
</dbReference>
<organism evidence="2 3">
    <name type="scientific">Roseateles terrae</name>
    <dbReference type="NCBI Taxonomy" id="431060"/>
    <lineage>
        <taxon>Bacteria</taxon>
        <taxon>Pseudomonadati</taxon>
        <taxon>Pseudomonadota</taxon>
        <taxon>Betaproteobacteria</taxon>
        <taxon>Burkholderiales</taxon>
        <taxon>Sphaerotilaceae</taxon>
        <taxon>Roseateles</taxon>
    </lineage>
</organism>
<evidence type="ECO:0000313" key="3">
    <source>
        <dbReference type="Proteomes" id="UP000574369"/>
    </source>
</evidence>
<keyword evidence="3" id="KW-1185">Reference proteome</keyword>
<dbReference type="EMBL" id="JACHXO010000012">
    <property type="protein sequence ID" value="MBB3197346.1"/>
    <property type="molecule type" value="Genomic_DNA"/>
</dbReference>
<dbReference type="RefSeq" id="WP_184295564.1">
    <property type="nucleotide sequence ID" value="NZ_JACHXO010000012.1"/>
</dbReference>
<evidence type="ECO:0000256" key="1">
    <source>
        <dbReference type="SAM" id="MobiDB-lite"/>
    </source>
</evidence>
<dbReference type="Proteomes" id="UP000574369">
    <property type="component" value="Unassembled WGS sequence"/>
</dbReference>
<feature type="compositionally biased region" description="Basic residues" evidence="1">
    <location>
        <begin position="407"/>
        <end position="416"/>
    </location>
</feature>
<name>A0ABR6GZ04_9BURK</name>
<proteinExistence type="predicted"/>
<accession>A0ABR6GZ04</accession>
<sequence>MSPSPLLLPPPSFEGVHEVVAEPLKFKAKLAIGEDAYVSLRMINRTREVWDVLGAAGAGAAVAKSSMVASVLGASATPLGWVAFAALASGGACYGLYRLLGNTKGQRVIEIPKYLNTPLDTLGLALFDLIAPLSLRLAALDGSVEPAERAFLVRHLVKDWGLGEPFVTQAVLAVEQRLGDASLDDIAREGAEFLRMNPDCNHQAIVDDLAVFLREMLEAAGPLTTAESNALARTVQLLRTTPPSEMTKAWTQAMSVAGGAAGQVRSAVTGAASWTQERLPSADAVKATTGEALQQTLDAARRAAEWSQERLPRPEALRRAGEEAAQQTVQMAQQSLQAARRAADWAQEKLPATTQVRQQGGQALDQAAKMSKAASDAARQAASEAARLASDKATALLQGPTGLAGRLLRKRPPGDS</sequence>
<comment type="caution">
    <text evidence="2">The sequence shown here is derived from an EMBL/GenBank/DDBJ whole genome shotgun (WGS) entry which is preliminary data.</text>
</comment>
<gene>
    <name evidence="2" type="ORF">FHS28_004773</name>
</gene>
<evidence type="ECO:0000313" key="2">
    <source>
        <dbReference type="EMBL" id="MBB3197346.1"/>
    </source>
</evidence>
<protein>
    <recommendedName>
        <fullName evidence="4">Tellurite resistance protein TerB</fullName>
    </recommendedName>
</protein>
<feature type="region of interest" description="Disordered" evidence="1">
    <location>
        <begin position="393"/>
        <end position="416"/>
    </location>
</feature>
<evidence type="ECO:0008006" key="4">
    <source>
        <dbReference type="Google" id="ProtNLM"/>
    </source>
</evidence>